<keyword evidence="3" id="KW-1185">Reference proteome</keyword>
<comment type="caution">
    <text evidence="2">The sequence shown here is derived from an EMBL/GenBank/DDBJ whole genome shotgun (WGS) entry which is preliminary data.</text>
</comment>
<evidence type="ECO:0000313" key="3">
    <source>
        <dbReference type="Proteomes" id="UP001271723"/>
    </source>
</evidence>
<gene>
    <name evidence="2" type="ORF">PV517_46625</name>
</gene>
<organism evidence="2 3">
    <name type="scientific">Streptomyces griseiscabiei</name>
    <dbReference type="NCBI Taxonomy" id="2993540"/>
    <lineage>
        <taxon>Bacteria</taxon>
        <taxon>Bacillati</taxon>
        <taxon>Actinomycetota</taxon>
        <taxon>Actinomycetes</taxon>
        <taxon>Kitasatosporales</taxon>
        <taxon>Streptomycetaceae</taxon>
        <taxon>Streptomyces</taxon>
    </lineage>
</organism>
<feature type="domain" description="DUF4031" evidence="1">
    <location>
        <begin position="20"/>
        <end position="88"/>
    </location>
</feature>
<dbReference type="InterPro" id="IPR025109">
    <property type="entry name" value="DUF4031"/>
</dbReference>
<reference evidence="2 3" key="1">
    <citation type="journal article" date="2023" name="Microb. Genom.">
        <title>Mesoterricola silvestris gen. nov., sp. nov., Mesoterricola sediminis sp. nov., Geothrix oryzae sp. nov., Geothrix edaphica sp. nov., Geothrix rubra sp. nov., and Geothrix limicola sp. nov., six novel members of Acidobacteriota isolated from soils.</title>
        <authorList>
            <person name="Weisberg A.J."/>
            <person name="Pearce E."/>
            <person name="Kramer C.G."/>
            <person name="Chang J.H."/>
            <person name="Clarke C.R."/>
        </authorList>
    </citation>
    <scope>NUCLEOTIDE SEQUENCE [LARGE SCALE GENOMIC DNA]</scope>
    <source>
        <strain evidence="2 3">NRRL_B-2795</strain>
    </source>
</reference>
<dbReference type="Proteomes" id="UP001271723">
    <property type="component" value="Unassembled WGS sequence"/>
</dbReference>
<evidence type="ECO:0000259" key="1">
    <source>
        <dbReference type="Pfam" id="PF13223"/>
    </source>
</evidence>
<evidence type="ECO:0000313" key="2">
    <source>
        <dbReference type="EMBL" id="MDX2916130.1"/>
    </source>
</evidence>
<dbReference type="Pfam" id="PF13223">
    <property type="entry name" value="DUF4031"/>
    <property type="match status" value="1"/>
</dbReference>
<name>A0ABU4LJY6_9ACTN</name>
<accession>A0ABU4LJY6</accession>
<dbReference type="EMBL" id="JARAVY010000039">
    <property type="protein sequence ID" value="MDX2916130.1"/>
    <property type="molecule type" value="Genomic_DNA"/>
</dbReference>
<proteinExistence type="predicted"/>
<dbReference type="RefSeq" id="WP_086756081.1">
    <property type="nucleotide sequence ID" value="NZ_JAGJBZ010000007.1"/>
</dbReference>
<protein>
    <submittedName>
        <fullName evidence="2">DUF4031 domain-containing protein</fullName>
    </submittedName>
</protein>
<sequence>MTIYVDETQDYTRIAKARRLRHTHWCHLTADTRDELHAFAKRLGLRRTWFQDHGIRWHYDITPPKRARALQLGAVEIDRHGLADIMAKRRTARRTVLLTRPGHTELRFGPYDSHDQADAIADGLRAQLDDAVHVAGTTITVVPYDYALPHSEPYVTTEPKQLAYGMDAAEADASQEAGFPNLYARLQAQLGYEPARDIWLQAAAAYDWLHHDQLPSRD</sequence>